<reference evidence="1 2" key="1">
    <citation type="submission" date="2014-10" db="EMBL/GenBank/DDBJ databases">
        <title>Draft genome of the hookworm Ancylostoma caninum.</title>
        <authorList>
            <person name="Mitreva M."/>
        </authorList>
    </citation>
    <scope>NUCLEOTIDE SEQUENCE [LARGE SCALE GENOMIC DNA]</scope>
    <source>
        <strain evidence="1 2">Baltimore</strain>
    </source>
</reference>
<accession>A0A368EXW6</accession>
<dbReference type="EMBL" id="JOJR01018258">
    <property type="protein sequence ID" value="RCN24613.1"/>
    <property type="molecule type" value="Genomic_DNA"/>
</dbReference>
<gene>
    <name evidence="1" type="ORF">ANCCAN_29689</name>
</gene>
<comment type="caution">
    <text evidence="1">The sequence shown here is derived from an EMBL/GenBank/DDBJ whole genome shotgun (WGS) entry which is preliminary data.</text>
</comment>
<dbReference type="AlphaFoldDB" id="A0A368EXW6"/>
<dbReference type="OrthoDB" id="5853364at2759"/>
<dbReference type="STRING" id="29170.A0A368EXW6"/>
<protein>
    <submittedName>
        <fullName evidence="1">Uncharacterized protein</fullName>
    </submittedName>
</protein>
<dbReference type="Proteomes" id="UP000252519">
    <property type="component" value="Unassembled WGS sequence"/>
</dbReference>
<organism evidence="1 2">
    <name type="scientific">Ancylostoma caninum</name>
    <name type="common">Dog hookworm</name>
    <dbReference type="NCBI Taxonomy" id="29170"/>
    <lineage>
        <taxon>Eukaryota</taxon>
        <taxon>Metazoa</taxon>
        <taxon>Ecdysozoa</taxon>
        <taxon>Nematoda</taxon>
        <taxon>Chromadorea</taxon>
        <taxon>Rhabditida</taxon>
        <taxon>Rhabditina</taxon>
        <taxon>Rhabditomorpha</taxon>
        <taxon>Strongyloidea</taxon>
        <taxon>Ancylostomatidae</taxon>
        <taxon>Ancylostomatinae</taxon>
        <taxon>Ancylostoma</taxon>
    </lineage>
</organism>
<name>A0A368EXW6_ANCCA</name>
<sequence length="110" mass="12117">MAVPVTQPLAERHFLSAKHGGDALKATVTLLGDNVIQAEVAVKHAKSAGGMFRAVAQPDVQWKLQQLQVLHSRRQPEKLSCYIRTNACIVVTFRKKVNSGVSLSRYPSCY</sequence>
<evidence type="ECO:0000313" key="1">
    <source>
        <dbReference type="EMBL" id="RCN24613.1"/>
    </source>
</evidence>
<keyword evidence="2" id="KW-1185">Reference proteome</keyword>
<evidence type="ECO:0000313" key="2">
    <source>
        <dbReference type="Proteomes" id="UP000252519"/>
    </source>
</evidence>
<proteinExistence type="predicted"/>